<proteinExistence type="inferred from homology"/>
<dbReference type="CDD" id="cd01992">
    <property type="entry name" value="TilS_N"/>
    <property type="match status" value="1"/>
</dbReference>
<organism evidence="8">
    <name type="scientific">Erythroglossum lusitanicum</name>
    <dbReference type="NCBI Taxonomy" id="2575615"/>
    <lineage>
        <taxon>Eukaryota</taxon>
        <taxon>Rhodophyta</taxon>
        <taxon>Florideophyceae</taxon>
        <taxon>Rhodymeniophycidae</taxon>
        <taxon>Ceramiales</taxon>
        <taxon>Delesseriaceae</taxon>
        <taxon>Erythroglossum</taxon>
    </lineage>
</organism>
<dbReference type="GO" id="GO:0005524">
    <property type="term" value="F:ATP binding"/>
    <property type="evidence" value="ECO:0007669"/>
    <property type="project" value="UniProtKB-UniRule"/>
</dbReference>
<sequence length="284" mass="34178">MNKNSNKYIFNTIKKHKISSILIAISGGQDSIYLTDLIKNLKSQCNINQIEYIYVDHQWKIDSVKQIEHIINYLKPSKNNLNIYQIKKIILSENLSRIYRYHTIINHAIKYKYSIILTGHSQTDKLETFLLNLTRGTSLEGATSLTLHRKLNYNIHIIRPIINSNRSNINWYCRKFSLPNWSDTTNNYYTMQRNRVRYELMPYLRKYFNINIEKNLNIFLKTCFNDNEYIKQNTIKLYLNIRHNRYIAINLSYTNQQHISIKYRILQLFFYHNFCILLNNNMLI</sequence>
<dbReference type="InterPro" id="IPR012094">
    <property type="entry name" value="tRNA_Ile_lys_synt"/>
</dbReference>
<dbReference type="SUPFAM" id="SSF52402">
    <property type="entry name" value="Adenine nucleotide alpha hydrolases-like"/>
    <property type="match status" value="1"/>
</dbReference>
<keyword evidence="4 6" id="KW-0067">ATP-binding</keyword>
<comment type="catalytic activity">
    <reaction evidence="5 6">
        <text>cytidine(34) in tRNA(Ile2) + L-lysine + ATP = lysidine(34) in tRNA(Ile2) + AMP + diphosphate + H(+)</text>
        <dbReference type="Rhea" id="RHEA:43744"/>
        <dbReference type="Rhea" id="RHEA-COMP:10625"/>
        <dbReference type="Rhea" id="RHEA-COMP:10670"/>
        <dbReference type="ChEBI" id="CHEBI:15378"/>
        <dbReference type="ChEBI" id="CHEBI:30616"/>
        <dbReference type="ChEBI" id="CHEBI:32551"/>
        <dbReference type="ChEBI" id="CHEBI:33019"/>
        <dbReference type="ChEBI" id="CHEBI:82748"/>
        <dbReference type="ChEBI" id="CHEBI:83665"/>
        <dbReference type="ChEBI" id="CHEBI:456215"/>
        <dbReference type="EC" id="6.3.4.19"/>
    </reaction>
</comment>
<evidence type="ECO:0000256" key="5">
    <source>
        <dbReference type="ARBA" id="ARBA00048539"/>
    </source>
</evidence>
<protein>
    <recommendedName>
        <fullName evidence="6">tRNA(Ile)-lysidine synthase</fullName>
        <ecNumber evidence="6">6.3.4.19</ecNumber>
    </recommendedName>
    <alternativeName>
        <fullName evidence="6">tRNA(Ile)-2-lysyl-cytidine synthase</fullName>
    </alternativeName>
    <alternativeName>
        <fullName evidence="6">tRNA(Ile)-lysidine synthetase</fullName>
    </alternativeName>
</protein>
<evidence type="ECO:0000256" key="2">
    <source>
        <dbReference type="ARBA" id="ARBA00022694"/>
    </source>
</evidence>
<keyword evidence="1 6" id="KW-0436">Ligase</keyword>
<name>A0A4D6WS94_9FLOR</name>
<dbReference type="GO" id="GO:0006400">
    <property type="term" value="P:tRNA modification"/>
    <property type="evidence" value="ECO:0007669"/>
    <property type="project" value="UniProtKB-UniRule"/>
</dbReference>
<keyword evidence="2 6" id="KW-0819">tRNA processing</keyword>
<dbReference type="NCBIfam" id="TIGR02432">
    <property type="entry name" value="lysidine_TilS_N"/>
    <property type="match status" value="1"/>
</dbReference>
<comment type="similarity">
    <text evidence="6">Belongs to the tRNA(Ile)-lysidine synthase family.</text>
</comment>
<keyword evidence="8" id="KW-0934">Plastid</keyword>
<reference evidence="8" key="2">
    <citation type="submission" date="2019-04" db="EMBL/GenBank/DDBJ databases">
        <authorList>
            <person name="Pasella M."/>
        </authorList>
    </citation>
    <scope>NUCLEOTIDE SEQUENCE</scope>
    <source>
        <strain evidence="8">PD2950_2</strain>
    </source>
</reference>
<dbReference type="InterPro" id="IPR014729">
    <property type="entry name" value="Rossmann-like_a/b/a_fold"/>
</dbReference>
<reference evidence="8" key="1">
    <citation type="journal article" date="2019" name="Mol. Phylogenet. Evol.">
        <title>Morphological evolution and classification of the red algal order Ceramiales inferred using plastid phylogenomics.</title>
        <authorList>
            <person name="Diaz-Tapia P."/>
            <person name="Pasella M.M."/>
            <person name="Verbruggen H."/>
            <person name="Maggs C.A."/>
        </authorList>
    </citation>
    <scope>NUCLEOTIDE SEQUENCE</scope>
    <source>
        <strain evidence="8">PD2950_2</strain>
    </source>
</reference>
<dbReference type="PANTHER" id="PTHR43033:SF1">
    <property type="entry name" value="TRNA(ILE)-LYSIDINE SYNTHASE-RELATED"/>
    <property type="match status" value="1"/>
</dbReference>
<dbReference type="AlphaFoldDB" id="A0A4D6WS94"/>
<dbReference type="Pfam" id="PF01171">
    <property type="entry name" value="ATP_bind_3"/>
    <property type="match status" value="1"/>
</dbReference>
<comment type="domain">
    <text evidence="6">The N-terminal region contains the highly conserved SGGXDS motif, predicted to be a P-loop motif involved in ATP binding.</text>
</comment>
<dbReference type="InterPro" id="IPR012795">
    <property type="entry name" value="tRNA_Ile_lys_synt_N"/>
</dbReference>
<evidence type="ECO:0000256" key="4">
    <source>
        <dbReference type="ARBA" id="ARBA00022840"/>
    </source>
</evidence>
<dbReference type="EC" id="6.3.4.19" evidence="6"/>
<keyword evidence="3 6" id="KW-0547">Nucleotide-binding</keyword>
<evidence type="ECO:0000256" key="1">
    <source>
        <dbReference type="ARBA" id="ARBA00022598"/>
    </source>
</evidence>
<dbReference type="EMBL" id="MK814654">
    <property type="protein sequence ID" value="QCI06527.1"/>
    <property type="molecule type" value="Genomic_DNA"/>
</dbReference>
<feature type="binding site" evidence="6">
    <location>
        <begin position="26"/>
        <end position="31"/>
    </location>
    <ligand>
        <name>ATP</name>
        <dbReference type="ChEBI" id="CHEBI:30616"/>
    </ligand>
</feature>
<dbReference type="InterPro" id="IPR011063">
    <property type="entry name" value="TilS/TtcA_N"/>
</dbReference>
<dbReference type="PANTHER" id="PTHR43033">
    <property type="entry name" value="TRNA(ILE)-LYSIDINE SYNTHASE-RELATED"/>
    <property type="match status" value="1"/>
</dbReference>
<accession>A0A4D6WS94</accession>
<geneLocation type="plastid" evidence="8"/>
<dbReference type="GO" id="GO:0032267">
    <property type="term" value="F:tRNA(Ile)-lysidine synthase activity"/>
    <property type="evidence" value="ECO:0007669"/>
    <property type="project" value="UniProtKB-EC"/>
</dbReference>
<evidence type="ECO:0000313" key="8">
    <source>
        <dbReference type="EMBL" id="QCI06527.1"/>
    </source>
</evidence>
<dbReference type="Gene3D" id="3.40.50.620">
    <property type="entry name" value="HUPs"/>
    <property type="match status" value="1"/>
</dbReference>
<feature type="domain" description="tRNA(Ile)-lysidine/2-thiocytidine synthase N-terminal" evidence="7">
    <location>
        <begin position="21"/>
        <end position="198"/>
    </location>
</feature>
<evidence type="ECO:0000256" key="6">
    <source>
        <dbReference type="HAMAP-Rule" id="MF_01161"/>
    </source>
</evidence>
<evidence type="ECO:0000259" key="7">
    <source>
        <dbReference type="Pfam" id="PF01171"/>
    </source>
</evidence>
<evidence type="ECO:0000256" key="3">
    <source>
        <dbReference type="ARBA" id="ARBA00022741"/>
    </source>
</evidence>
<dbReference type="HAMAP" id="MF_01161">
    <property type="entry name" value="tRNA_Ile_lys_synt"/>
    <property type="match status" value="1"/>
</dbReference>
<gene>
    <name evidence="6 8" type="primary">tilS</name>
</gene>
<comment type="function">
    <text evidence="6">Ligates lysine onto the cytidine present at position 34 of the AUA codon-specific tRNA(Ile) that contains the anticodon CAU, in an ATP-dependent manner. Cytidine is converted to lysidine, thus changing the amino acid specificity of the tRNA from methionine to isoleucine.</text>
</comment>